<reference evidence="1" key="1">
    <citation type="submission" date="2021-03" db="EMBL/GenBank/DDBJ databases">
        <authorList>
            <person name="Tran Van P."/>
        </authorList>
    </citation>
    <scope>NUCLEOTIDE SEQUENCE</scope>
</reference>
<gene>
    <name evidence="1" type="ORF">TPAB3V08_LOCUS3124</name>
</gene>
<organism evidence="1 2">
    <name type="scientific">Timema podura</name>
    <name type="common">Walking stick</name>
    <dbReference type="NCBI Taxonomy" id="61482"/>
    <lineage>
        <taxon>Eukaryota</taxon>
        <taxon>Metazoa</taxon>
        <taxon>Ecdysozoa</taxon>
        <taxon>Arthropoda</taxon>
        <taxon>Hexapoda</taxon>
        <taxon>Insecta</taxon>
        <taxon>Pterygota</taxon>
        <taxon>Neoptera</taxon>
        <taxon>Polyneoptera</taxon>
        <taxon>Phasmatodea</taxon>
        <taxon>Timematodea</taxon>
        <taxon>Timematoidea</taxon>
        <taxon>Timematidae</taxon>
        <taxon>Timema</taxon>
    </lineage>
</organism>
<sequence length="113" mass="12966">MMEIQRKMEEFYKADLATVWKQKPPEQISQNTCSKKGSIEEVDASMETDVCINPNLANYKQEESSRNISGRNDSVLLKSLYQQQANESGGSRGKYHQHHIPQQSWRFVGVAVF</sequence>
<evidence type="ECO:0000313" key="2">
    <source>
        <dbReference type="Proteomes" id="UP001153148"/>
    </source>
</evidence>
<dbReference type="EMBL" id="CAJPIN010003412">
    <property type="protein sequence ID" value="CAG2056129.1"/>
    <property type="molecule type" value="Genomic_DNA"/>
</dbReference>
<keyword evidence="2" id="KW-1185">Reference proteome</keyword>
<accession>A0ABN7NMV0</accession>
<comment type="caution">
    <text evidence="1">The sequence shown here is derived from an EMBL/GenBank/DDBJ whole genome shotgun (WGS) entry which is preliminary data.</text>
</comment>
<dbReference type="Proteomes" id="UP001153148">
    <property type="component" value="Unassembled WGS sequence"/>
</dbReference>
<evidence type="ECO:0000313" key="1">
    <source>
        <dbReference type="EMBL" id="CAG2056129.1"/>
    </source>
</evidence>
<protein>
    <submittedName>
        <fullName evidence="1">Uncharacterized protein</fullName>
    </submittedName>
</protein>
<proteinExistence type="predicted"/>
<name>A0ABN7NMV0_TIMPD</name>